<evidence type="ECO:0000256" key="2">
    <source>
        <dbReference type="SAM" id="Phobius"/>
    </source>
</evidence>
<dbReference type="Proteomes" id="UP000663888">
    <property type="component" value="Unassembled WGS sequence"/>
</dbReference>
<protein>
    <submittedName>
        <fullName evidence="4">Uncharacterized protein</fullName>
    </submittedName>
</protein>
<dbReference type="AlphaFoldDB" id="A0A8H3C3Y1"/>
<keyword evidence="2" id="KW-0472">Membrane</keyword>
<name>A0A8H3C3Y1_9AGAM</name>
<evidence type="ECO:0000313" key="4">
    <source>
        <dbReference type="EMBL" id="CAE6474342.1"/>
    </source>
</evidence>
<dbReference type="EMBL" id="CAJMWY010000058">
    <property type="protein sequence ID" value="CAE6413132.1"/>
    <property type="molecule type" value="Genomic_DNA"/>
</dbReference>
<dbReference type="EMBL" id="CAJMWX010001209">
    <property type="protein sequence ID" value="CAE6474342.1"/>
    <property type="molecule type" value="Genomic_DNA"/>
</dbReference>
<gene>
    <name evidence="4" type="ORF">RDB_LOCUS113669</name>
    <name evidence="3" type="ORF">RDB_LOCUS3613</name>
</gene>
<feature type="transmembrane region" description="Helical" evidence="2">
    <location>
        <begin position="71"/>
        <end position="94"/>
    </location>
</feature>
<evidence type="ECO:0000256" key="1">
    <source>
        <dbReference type="SAM" id="MobiDB-lite"/>
    </source>
</evidence>
<keyword evidence="2" id="KW-0812">Transmembrane</keyword>
<reference evidence="4" key="1">
    <citation type="submission" date="2021-01" db="EMBL/GenBank/DDBJ databases">
        <authorList>
            <person name="Kaushik A."/>
        </authorList>
    </citation>
    <scope>NUCLEOTIDE SEQUENCE</scope>
    <source>
        <strain evidence="4">AG4-R118</strain>
        <strain evidence="3">AG4-RS23</strain>
    </source>
</reference>
<sequence>MRTQEDSPFFNPENESGDDWETKLDDDSPLQHGLDDIPKRSGPLPGKKSRNGPANKPEVMAKSIAFRVQDVVVSICNLQVVKIVSILCLVFFMLRSELPMESLCKIPALAGYSSHCARKIDPPKEPAVTPDFIALAGLQTRLEQVMKDSASSSKVAIDIKNSEIGLRDLATVVKHSTLSKKDILWRDLRSFVDEAKATGTSLQQLGSRVWGAVDKVISLNKHTLLMLESASASEGELQIWWGVPSKGRDPKDIENIWLQSIVLLHETLRKLIHEAQHNIGSLQRLEERLNNIADMVVEEKHDIIDKELACDLGTKLKQHQWSKELFGKNTKEWQSHSVSQELLERIKNDRQQALNYVTEVLLRLKRMSNDLDDLREGVAEPIVIAGLSNIPIQSHIEHIRNATERLVNGQIDMRRIEDDYRKEQFLG</sequence>
<comment type="caution">
    <text evidence="4">The sequence shown here is derived from an EMBL/GenBank/DDBJ whole genome shotgun (WGS) entry which is preliminary data.</text>
</comment>
<proteinExistence type="predicted"/>
<evidence type="ECO:0000313" key="3">
    <source>
        <dbReference type="EMBL" id="CAE6413132.1"/>
    </source>
</evidence>
<organism evidence="4 5">
    <name type="scientific">Rhizoctonia solani</name>
    <dbReference type="NCBI Taxonomy" id="456999"/>
    <lineage>
        <taxon>Eukaryota</taxon>
        <taxon>Fungi</taxon>
        <taxon>Dikarya</taxon>
        <taxon>Basidiomycota</taxon>
        <taxon>Agaricomycotina</taxon>
        <taxon>Agaricomycetes</taxon>
        <taxon>Cantharellales</taxon>
        <taxon>Ceratobasidiaceae</taxon>
        <taxon>Rhizoctonia</taxon>
    </lineage>
</organism>
<keyword evidence="2" id="KW-1133">Transmembrane helix</keyword>
<feature type="region of interest" description="Disordered" evidence="1">
    <location>
        <begin position="1"/>
        <end position="56"/>
    </location>
</feature>
<dbReference type="Proteomes" id="UP000663861">
    <property type="component" value="Unassembled WGS sequence"/>
</dbReference>
<accession>A0A8H3C3Y1</accession>
<evidence type="ECO:0000313" key="5">
    <source>
        <dbReference type="Proteomes" id="UP000663888"/>
    </source>
</evidence>